<comment type="caution">
    <text evidence="7">The sequence shown here is derived from an EMBL/GenBank/DDBJ whole genome shotgun (WGS) entry which is preliminary data.</text>
</comment>
<dbReference type="GO" id="GO:0008270">
    <property type="term" value="F:zinc ion binding"/>
    <property type="evidence" value="ECO:0007669"/>
    <property type="project" value="UniProtKB-KW"/>
</dbReference>
<keyword evidence="4" id="KW-0862">Zinc</keyword>
<evidence type="ECO:0000256" key="4">
    <source>
        <dbReference type="ARBA" id="ARBA00022833"/>
    </source>
</evidence>
<dbReference type="PROSITE" id="PS00028">
    <property type="entry name" value="ZINC_FINGER_C2H2_1"/>
    <property type="match status" value="1"/>
</dbReference>
<evidence type="ECO:0000313" key="7">
    <source>
        <dbReference type="EMBL" id="CAF1608872.1"/>
    </source>
</evidence>
<keyword evidence="3" id="KW-0863">Zinc-finger</keyword>
<name>A0A816BGA6_9BILA</name>
<evidence type="ECO:0000313" key="10">
    <source>
        <dbReference type="Proteomes" id="UP000663855"/>
    </source>
</evidence>
<accession>A0A816BGA6</accession>
<dbReference type="Pfam" id="PF12874">
    <property type="entry name" value="zf-met"/>
    <property type="match status" value="1"/>
</dbReference>
<evidence type="ECO:0000259" key="6">
    <source>
        <dbReference type="PROSITE" id="PS50171"/>
    </source>
</evidence>
<protein>
    <recommendedName>
        <fullName evidence="6">Matrin-type domain-containing protein</fullName>
    </recommendedName>
</protein>
<evidence type="ECO:0000313" key="8">
    <source>
        <dbReference type="EMBL" id="CAF2124112.1"/>
    </source>
</evidence>
<dbReference type="InterPro" id="IPR036236">
    <property type="entry name" value="Znf_C2H2_sf"/>
</dbReference>
<evidence type="ECO:0000256" key="5">
    <source>
        <dbReference type="ARBA" id="ARBA00023242"/>
    </source>
</evidence>
<evidence type="ECO:0000256" key="1">
    <source>
        <dbReference type="ARBA" id="ARBA00004123"/>
    </source>
</evidence>
<keyword evidence="5" id="KW-0539">Nucleus</keyword>
<dbReference type="Gene3D" id="3.30.160.60">
    <property type="entry name" value="Classic Zinc Finger"/>
    <property type="match status" value="1"/>
</dbReference>
<dbReference type="InterPro" id="IPR000690">
    <property type="entry name" value="Matrin/U1-C_Znf_C2H2"/>
</dbReference>
<dbReference type="EMBL" id="CAJNRE010014086">
    <property type="protein sequence ID" value="CAF2124112.1"/>
    <property type="molecule type" value="Genomic_DNA"/>
</dbReference>
<dbReference type="Proteomes" id="UP000663824">
    <property type="component" value="Unassembled WGS sequence"/>
</dbReference>
<dbReference type="InterPro" id="IPR013087">
    <property type="entry name" value="Znf_C2H2_type"/>
</dbReference>
<evidence type="ECO:0000313" key="9">
    <source>
        <dbReference type="EMBL" id="CAF3902472.1"/>
    </source>
</evidence>
<keyword evidence="2" id="KW-0479">Metal-binding</keyword>
<dbReference type="Proteomes" id="UP000676336">
    <property type="component" value="Unassembled WGS sequence"/>
</dbReference>
<dbReference type="GO" id="GO:0005634">
    <property type="term" value="C:nucleus"/>
    <property type="evidence" value="ECO:0007669"/>
    <property type="project" value="UniProtKB-SubCell"/>
</dbReference>
<comment type="subcellular location">
    <subcellularLocation>
        <location evidence="1">Nucleus</location>
    </subcellularLocation>
</comment>
<dbReference type="EMBL" id="CAJOBI010001850">
    <property type="protein sequence ID" value="CAF3902472.1"/>
    <property type="molecule type" value="Genomic_DNA"/>
</dbReference>
<organism evidence="7 10">
    <name type="scientific">Rotaria magnacalcarata</name>
    <dbReference type="NCBI Taxonomy" id="392030"/>
    <lineage>
        <taxon>Eukaryota</taxon>
        <taxon>Metazoa</taxon>
        <taxon>Spiralia</taxon>
        <taxon>Gnathifera</taxon>
        <taxon>Rotifera</taxon>
        <taxon>Eurotatoria</taxon>
        <taxon>Bdelloidea</taxon>
        <taxon>Philodinida</taxon>
        <taxon>Philodinidae</taxon>
        <taxon>Rotaria</taxon>
    </lineage>
</organism>
<gene>
    <name evidence="7" type="ORF">CJN711_LOCUS36251</name>
    <name evidence="8" type="ORF">MBJ925_LOCUS26417</name>
    <name evidence="9" type="ORF">SMN809_LOCUS6710</name>
</gene>
<dbReference type="EMBL" id="CAJNOV010017542">
    <property type="protein sequence ID" value="CAF1608872.1"/>
    <property type="molecule type" value="Genomic_DNA"/>
</dbReference>
<sequence length="132" mass="15488">MTEEIAAVNPAPSTEQKKPEIVAKVEFITWKYPPYCELCNVYFSGEPCSKTHFEGRNHKNRLHTWKEYQNPDSLPKDSKDVLCNICWKKMNTQLILDDHCKSPAHLKEKQGRLIVQKLKEDYRQLKESNKPN</sequence>
<dbReference type="Proteomes" id="UP000663855">
    <property type="component" value="Unassembled WGS sequence"/>
</dbReference>
<dbReference type="InterPro" id="IPR003604">
    <property type="entry name" value="Matrin/U1-like-C_Znf_C2H2"/>
</dbReference>
<dbReference type="SUPFAM" id="SSF57667">
    <property type="entry name" value="beta-beta-alpha zinc fingers"/>
    <property type="match status" value="2"/>
</dbReference>
<dbReference type="SMART" id="SM00451">
    <property type="entry name" value="ZnF_U1"/>
    <property type="match status" value="2"/>
</dbReference>
<evidence type="ECO:0000256" key="2">
    <source>
        <dbReference type="ARBA" id="ARBA00022723"/>
    </source>
</evidence>
<feature type="domain" description="Matrin-type" evidence="6">
    <location>
        <begin position="34"/>
        <end position="64"/>
    </location>
</feature>
<proteinExistence type="predicted"/>
<dbReference type="AlphaFoldDB" id="A0A816BGA6"/>
<dbReference type="PROSITE" id="PS50171">
    <property type="entry name" value="ZF_MATRIN"/>
    <property type="match status" value="1"/>
</dbReference>
<dbReference type="GO" id="GO:0003676">
    <property type="term" value="F:nucleic acid binding"/>
    <property type="evidence" value="ECO:0007669"/>
    <property type="project" value="InterPro"/>
</dbReference>
<evidence type="ECO:0000256" key="3">
    <source>
        <dbReference type="ARBA" id="ARBA00022771"/>
    </source>
</evidence>
<reference evidence="7" key="1">
    <citation type="submission" date="2021-02" db="EMBL/GenBank/DDBJ databases">
        <authorList>
            <person name="Nowell W R."/>
        </authorList>
    </citation>
    <scope>NUCLEOTIDE SEQUENCE</scope>
</reference>